<dbReference type="Pfam" id="PF03932">
    <property type="entry name" value="CutC"/>
    <property type="match status" value="1"/>
</dbReference>
<dbReference type="Gene3D" id="3.20.20.380">
    <property type="entry name" value="Copper homeostasis (CutC) domain"/>
    <property type="match status" value="1"/>
</dbReference>
<dbReference type="EMBL" id="LDQA01000045">
    <property type="protein sequence ID" value="KTR03926.1"/>
    <property type="molecule type" value="Genomic_DNA"/>
</dbReference>
<dbReference type="RefSeq" id="WP_058601551.1">
    <property type="nucleotide sequence ID" value="NZ_LDQA01000045.1"/>
</dbReference>
<dbReference type="GO" id="GO:0005507">
    <property type="term" value="F:copper ion binding"/>
    <property type="evidence" value="ECO:0007669"/>
    <property type="project" value="TreeGrafter"/>
</dbReference>
<dbReference type="HAMAP" id="MF_00795">
    <property type="entry name" value="CutC"/>
    <property type="match status" value="1"/>
</dbReference>
<gene>
    <name evidence="2" type="primary">cutC</name>
    <name evidence="3" type="ORF">NS365_16925</name>
</gene>
<dbReference type="SUPFAM" id="SSF110395">
    <property type="entry name" value="CutC-like"/>
    <property type="match status" value="1"/>
</dbReference>
<dbReference type="InterPro" id="IPR005627">
    <property type="entry name" value="CutC-like"/>
</dbReference>
<dbReference type="PANTHER" id="PTHR12598">
    <property type="entry name" value="COPPER HOMEOSTASIS PROTEIN CUTC"/>
    <property type="match status" value="1"/>
</dbReference>
<evidence type="ECO:0000313" key="4">
    <source>
        <dbReference type="Proteomes" id="UP000078529"/>
    </source>
</evidence>
<evidence type="ECO:0000313" key="3">
    <source>
        <dbReference type="EMBL" id="KTR03926.1"/>
    </source>
</evidence>
<dbReference type="InterPro" id="IPR036822">
    <property type="entry name" value="CutC-like_dom_sf"/>
</dbReference>
<name>A0A175RJV5_9HYPH</name>
<comment type="caution">
    <text evidence="2">Once thought to be involved in copper homeostasis, experiments in E.coli have shown this is not the case.</text>
</comment>
<comment type="caution">
    <text evidence="3">The sequence shown here is derived from an EMBL/GenBank/DDBJ whole genome shotgun (WGS) entry which is preliminary data.</text>
</comment>
<keyword evidence="2" id="KW-0963">Cytoplasm</keyword>
<keyword evidence="4" id="KW-1185">Reference proteome</keyword>
<dbReference type="PANTHER" id="PTHR12598:SF0">
    <property type="entry name" value="COPPER HOMEOSTASIS PROTEIN CUTC HOMOLOG"/>
    <property type="match status" value="1"/>
</dbReference>
<sequence>MAADKAPNPARRLEVCVDDPAGLDAALRGGADRIELCSALALGGLTPSLGFMQMAGALALPVYAMIRPRAGDFYFSPAEADLMEREIAAAREAGLAGVVLGAGLPDGRLDIRLLERLLRAADGLGTTLHRAFDLAGPDFDAALDHAIGLGFERVLTSGGARTAPDGLPVLARLMERAEGRITVMPGSGITAATLPGLIASLPITEVHASCSKPLPVRSPAAERLGFASPTERRTDEGAVRALKALLAG</sequence>
<accession>A0A175RJV5</accession>
<reference evidence="3 4" key="1">
    <citation type="journal article" date="2016" name="Front. Microbiol.">
        <title>Genomic Resource of Rice Seed Associated Bacteria.</title>
        <authorList>
            <person name="Midha S."/>
            <person name="Bansal K."/>
            <person name="Sharma S."/>
            <person name="Kumar N."/>
            <person name="Patil P.P."/>
            <person name="Chaudhry V."/>
            <person name="Patil P.B."/>
        </authorList>
    </citation>
    <scope>NUCLEOTIDE SEQUENCE [LARGE SCALE GENOMIC DNA]</scope>
    <source>
        <strain evidence="3 4">NS365</strain>
    </source>
</reference>
<comment type="similarity">
    <text evidence="1 2">Belongs to the CutC family.</text>
</comment>
<dbReference type="GO" id="GO:0005737">
    <property type="term" value="C:cytoplasm"/>
    <property type="evidence" value="ECO:0007669"/>
    <property type="project" value="UniProtKB-SubCell"/>
</dbReference>
<evidence type="ECO:0000256" key="2">
    <source>
        <dbReference type="HAMAP-Rule" id="MF_00795"/>
    </source>
</evidence>
<evidence type="ECO:0000256" key="1">
    <source>
        <dbReference type="ARBA" id="ARBA00007768"/>
    </source>
</evidence>
<dbReference type="PATRIC" id="fig|401562.4.peg.3266"/>
<proteinExistence type="inferred from homology"/>
<organism evidence="3 4">
    <name type="scientific">Aureimonas ureilytica</name>
    <dbReference type="NCBI Taxonomy" id="401562"/>
    <lineage>
        <taxon>Bacteria</taxon>
        <taxon>Pseudomonadati</taxon>
        <taxon>Pseudomonadota</taxon>
        <taxon>Alphaproteobacteria</taxon>
        <taxon>Hyphomicrobiales</taxon>
        <taxon>Aurantimonadaceae</taxon>
        <taxon>Aureimonas</taxon>
    </lineage>
</organism>
<dbReference type="Proteomes" id="UP000078529">
    <property type="component" value="Unassembled WGS sequence"/>
</dbReference>
<protein>
    <recommendedName>
        <fullName evidence="2">PF03932 family protein CutC</fullName>
    </recommendedName>
</protein>
<dbReference type="AlphaFoldDB" id="A0A175RJV5"/>
<comment type="subcellular location">
    <subcellularLocation>
        <location evidence="2">Cytoplasm</location>
    </subcellularLocation>
</comment>